<comment type="caution">
    <text evidence="2">The sequence shown here is derived from an EMBL/GenBank/DDBJ whole genome shotgun (WGS) entry which is preliminary data.</text>
</comment>
<sequence>MNTPIRRGAPLLLLVLALSFGGCQWSEAFRGDSLSDAPPADSLRLTVTERLGTLETIPEVNVAWREPRSGITLIRIAGGCFAMGDDQGLPPERPAHTVCVDDYWLATHETTQAQWRAVMGSLPVQTIEQSDLPVENVSWNDVRRFIERLNGLGGGRFRLPTEAEWEFACRERGATKRHCGTDDDPTPFSWHAGIGGVLHPVGQRLPNRLGLHDMNGNVWEWVGDWYDESYYRSSPGSNPEGPDHGTAKVFRGGGLLSGGNLLKATHRASLWPDRGLSLMGFRLAGMPP</sequence>
<evidence type="ECO:0000259" key="1">
    <source>
        <dbReference type="Pfam" id="PF03781"/>
    </source>
</evidence>
<dbReference type="PROSITE" id="PS51257">
    <property type="entry name" value="PROKAR_LIPOPROTEIN"/>
    <property type="match status" value="1"/>
</dbReference>
<dbReference type="InterPro" id="IPR051043">
    <property type="entry name" value="Sulfatase_Mod_Factor_Kinase"/>
</dbReference>
<dbReference type="InterPro" id="IPR042095">
    <property type="entry name" value="SUMF_sf"/>
</dbReference>
<dbReference type="Pfam" id="PF03781">
    <property type="entry name" value="FGE-sulfatase"/>
    <property type="match status" value="1"/>
</dbReference>
<evidence type="ECO:0000313" key="2">
    <source>
        <dbReference type="EMBL" id="GAB0058666.1"/>
    </source>
</evidence>
<keyword evidence="2" id="KW-0560">Oxidoreductase</keyword>
<protein>
    <submittedName>
        <fullName evidence="2">Hercynine oxygenase</fullName>
        <ecNumber evidence="2">1.14.99.50</ecNumber>
    </submittedName>
</protein>
<evidence type="ECO:0000313" key="3">
    <source>
        <dbReference type="Proteomes" id="UP001628193"/>
    </source>
</evidence>
<dbReference type="Gene3D" id="3.90.1580.10">
    <property type="entry name" value="paralog of FGE (formylglycine-generating enzyme)"/>
    <property type="match status" value="1"/>
</dbReference>
<keyword evidence="3" id="KW-1185">Reference proteome</keyword>
<proteinExistence type="predicted"/>
<accession>A0ABQ0CCP0</accession>
<reference evidence="2 3" key="1">
    <citation type="submission" date="2024-05" db="EMBL/GenBank/DDBJ databases">
        <authorList>
            <consortium name="Candidatus Magnetaquicoccaceae bacterium FCR-1 genome sequencing consortium"/>
            <person name="Shimoshige H."/>
            <person name="Shimamura S."/>
            <person name="Taoka A."/>
            <person name="Kobayashi H."/>
            <person name="Maekawa T."/>
        </authorList>
    </citation>
    <scope>NUCLEOTIDE SEQUENCE [LARGE SCALE GENOMIC DNA]</scope>
    <source>
        <strain evidence="2 3">FCR-1</strain>
    </source>
</reference>
<dbReference type="GO" id="GO:0044875">
    <property type="term" value="F:gamma-glutamyl hercynylcysteine sulfoxide synthase activity"/>
    <property type="evidence" value="ECO:0007669"/>
    <property type="project" value="UniProtKB-EC"/>
</dbReference>
<dbReference type="SUPFAM" id="SSF56436">
    <property type="entry name" value="C-type lectin-like"/>
    <property type="match status" value="1"/>
</dbReference>
<feature type="domain" description="Sulfatase-modifying factor enzyme-like" evidence="1">
    <location>
        <begin position="73"/>
        <end position="284"/>
    </location>
</feature>
<dbReference type="InterPro" id="IPR016187">
    <property type="entry name" value="CTDL_fold"/>
</dbReference>
<dbReference type="PANTHER" id="PTHR23150">
    <property type="entry name" value="SULFATASE MODIFYING FACTOR 1, 2"/>
    <property type="match status" value="1"/>
</dbReference>
<dbReference type="EMBL" id="BAAFGK010000005">
    <property type="protein sequence ID" value="GAB0058666.1"/>
    <property type="molecule type" value="Genomic_DNA"/>
</dbReference>
<organism evidence="2 3">
    <name type="scientific">Candidatus Magnetaquiglobus chichijimensis</name>
    <dbReference type="NCBI Taxonomy" id="3141448"/>
    <lineage>
        <taxon>Bacteria</taxon>
        <taxon>Pseudomonadati</taxon>
        <taxon>Pseudomonadota</taxon>
        <taxon>Magnetococcia</taxon>
        <taxon>Magnetococcales</taxon>
        <taxon>Candidatus Magnetaquicoccaceae</taxon>
        <taxon>Candidatus Magnetaquiglobus</taxon>
    </lineage>
</organism>
<dbReference type="InterPro" id="IPR005532">
    <property type="entry name" value="SUMF_dom"/>
</dbReference>
<name>A0ABQ0CCP0_9PROT</name>
<dbReference type="EC" id="1.14.99.50" evidence="2"/>
<gene>
    <name evidence="2" type="primary">egtB_11</name>
    <name evidence="2" type="ORF">SIID45300_03019</name>
</gene>
<dbReference type="Proteomes" id="UP001628193">
    <property type="component" value="Unassembled WGS sequence"/>
</dbReference>
<dbReference type="RefSeq" id="WP_420906387.1">
    <property type="nucleotide sequence ID" value="NZ_BAAFGK010000005.1"/>
</dbReference>
<reference evidence="2 3" key="2">
    <citation type="submission" date="2024-09" db="EMBL/GenBank/DDBJ databases">
        <title>Draft genome sequence of Candidatus Magnetaquicoccaceae bacterium FCR-1.</title>
        <authorList>
            <person name="Shimoshige H."/>
            <person name="Shimamura S."/>
            <person name="Taoka A."/>
            <person name="Kobayashi H."/>
            <person name="Maekawa T."/>
        </authorList>
    </citation>
    <scope>NUCLEOTIDE SEQUENCE [LARGE SCALE GENOMIC DNA]</scope>
    <source>
        <strain evidence="2 3">FCR-1</strain>
    </source>
</reference>
<dbReference type="PANTHER" id="PTHR23150:SF19">
    <property type="entry name" value="FORMYLGLYCINE-GENERATING ENZYME"/>
    <property type="match status" value="1"/>
</dbReference>